<name>A0A176VYJ9_MARPO</name>
<accession>A0A176VYJ9</accession>
<dbReference type="Proteomes" id="UP000077202">
    <property type="component" value="Unassembled WGS sequence"/>
</dbReference>
<sequence length="110" mass="12181">MALVISGTELFPSSSVNGLVCLRKVELVQQRQPHRRLKVEQQRVGVRASSELLEPVTSAATTDLTWQITAGAIDVTSFSRFVAGTTTFNEYGAYDYVRNKLSGLEVAFYH</sequence>
<evidence type="ECO:0000313" key="1">
    <source>
        <dbReference type="EMBL" id="OAE25888.1"/>
    </source>
</evidence>
<gene>
    <name evidence="1" type="ORF">AXG93_2145s1880</name>
</gene>
<reference evidence="1" key="1">
    <citation type="submission" date="2016-03" db="EMBL/GenBank/DDBJ databases">
        <title>Mechanisms controlling the formation of the plant cell surface in tip-growing cells are functionally conserved among land plants.</title>
        <authorList>
            <person name="Honkanen S."/>
            <person name="Jones V.A."/>
            <person name="Morieri G."/>
            <person name="Champion C."/>
            <person name="Hetherington A.J."/>
            <person name="Kelly S."/>
            <person name="Saint-Marcoux D."/>
            <person name="Proust H."/>
            <person name="Prescott H."/>
            <person name="Dolan L."/>
        </authorList>
    </citation>
    <scope>NUCLEOTIDE SEQUENCE [LARGE SCALE GENOMIC DNA]</scope>
    <source>
        <tissue evidence="1">Whole gametophyte</tissue>
    </source>
</reference>
<keyword evidence="2" id="KW-1185">Reference proteome</keyword>
<dbReference type="AlphaFoldDB" id="A0A176VYJ9"/>
<proteinExistence type="predicted"/>
<protein>
    <submittedName>
        <fullName evidence="1">Uncharacterized protein</fullName>
    </submittedName>
</protein>
<evidence type="ECO:0000313" key="2">
    <source>
        <dbReference type="Proteomes" id="UP000077202"/>
    </source>
</evidence>
<dbReference type="EMBL" id="LVLJ01002289">
    <property type="protein sequence ID" value="OAE25888.1"/>
    <property type="molecule type" value="Genomic_DNA"/>
</dbReference>
<organism evidence="1 2">
    <name type="scientific">Marchantia polymorpha subsp. ruderalis</name>
    <dbReference type="NCBI Taxonomy" id="1480154"/>
    <lineage>
        <taxon>Eukaryota</taxon>
        <taxon>Viridiplantae</taxon>
        <taxon>Streptophyta</taxon>
        <taxon>Embryophyta</taxon>
        <taxon>Marchantiophyta</taxon>
        <taxon>Marchantiopsida</taxon>
        <taxon>Marchantiidae</taxon>
        <taxon>Marchantiales</taxon>
        <taxon>Marchantiaceae</taxon>
        <taxon>Marchantia</taxon>
    </lineage>
</organism>
<comment type="caution">
    <text evidence="1">The sequence shown here is derived from an EMBL/GenBank/DDBJ whole genome shotgun (WGS) entry which is preliminary data.</text>
</comment>